<dbReference type="EMBL" id="UINC01188604">
    <property type="protein sequence ID" value="SVE01904.1"/>
    <property type="molecule type" value="Genomic_DNA"/>
</dbReference>
<gene>
    <name evidence="1" type="ORF">METZ01_LOCUS454758</name>
</gene>
<dbReference type="AlphaFoldDB" id="A0A383A2G6"/>
<proteinExistence type="predicted"/>
<protein>
    <submittedName>
        <fullName evidence="1">Uncharacterized protein</fullName>
    </submittedName>
</protein>
<evidence type="ECO:0000313" key="1">
    <source>
        <dbReference type="EMBL" id="SVE01904.1"/>
    </source>
</evidence>
<reference evidence="1" key="1">
    <citation type="submission" date="2018-05" db="EMBL/GenBank/DDBJ databases">
        <authorList>
            <person name="Lanie J.A."/>
            <person name="Ng W.-L."/>
            <person name="Kazmierczak K.M."/>
            <person name="Andrzejewski T.M."/>
            <person name="Davidsen T.M."/>
            <person name="Wayne K.J."/>
            <person name="Tettelin H."/>
            <person name="Glass J.I."/>
            <person name="Rusch D."/>
            <person name="Podicherti R."/>
            <person name="Tsui H.-C.T."/>
            <person name="Winkler M.E."/>
        </authorList>
    </citation>
    <scope>NUCLEOTIDE SEQUENCE</scope>
</reference>
<sequence length="236" mass="26718">MAEICPVCNEKTVVDECFSVEGVEGDVEVHTYCLDKFNQNPEKYGGKVEIIEKTEAQIKAERICAVCDKNIGILNLHKIRGVVIHEHCLEEFMKHPETYEGKKLPTSYYEFDPLGDLKSLPAKKKPPRPSLTSYIAKKTGESLKEKAIQSVVMAKNAAKTSKSIFQEADRRVGKIEDIETEEDAYEFAAKEVEEESYKKGLWAKAFSDAQGDEKKQAALYIKYRANQLIQFLDELA</sequence>
<name>A0A383A2G6_9ZZZZ</name>
<organism evidence="1">
    <name type="scientific">marine metagenome</name>
    <dbReference type="NCBI Taxonomy" id="408172"/>
    <lineage>
        <taxon>unclassified sequences</taxon>
        <taxon>metagenomes</taxon>
        <taxon>ecological metagenomes</taxon>
    </lineage>
</organism>
<accession>A0A383A2G6</accession>